<protein>
    <submittedName>
        <fullName evidence="4">Phenolic glucoside malonyltransferase 1</fullName>
    </submittedName>
</protein>
<feature type="region of interest" description="Disordered" evidence="3">
    <location>
        <begin position="438"/>
        <end position="473"/>
    </location>
</feature>
<evidence type="ECO:0000313" key="4">
    <source>
        <dbReference type="EMBL" id="KAK1290727.1"/>
    </source>
</evidence>
<keyword evidence="5" id="KW-1185">Reference proteome</keyword>
<dbReference type="AlphaFoldDB" id="A0AAV9CPH8"/>
<dbReference type="Gene3D" id="3.30.559.10">
    <property type="entry name" value="Chloramphenicol acetyltransferase-like domain"/>
    <property type="match status" value="2"/>
</dbReference>
<dbReference type="Proteomes" id="UP001180020">
    <property type="component" value="Unassembled WGS sequence"/>
</dbReference>
<dbReference type="EMBL" id="JAUJYO010000018">
    <property type="protein sequence ID" value="KAK1290727.1"/>
    <property type="molecule type" value="Genomic_DNA"/>
</dbReference>
<keyword evidence="1" id="KW-0808">Transferase</keyword>
<evidence type="ECO:0000313" key="5">
    <source>
        <dbReference type="Proteomes" id="UP001180020"/>
    </source>
</evidence>
<dbReference type="PANTHER" id="PTHR31625">
    <property type="match status" value="1"/>
</dbReference>
<keyword evidence="2" id="KW-0012">Acyltransferase</keyword>
<evidence type="ECO:0000256" key="1">
    <source>
        <dbReference type="ARBA" id="ARBA00022679"/>
    </source>
</evidence>
<dbReference type="GO" id="GO:0016747">
    <property type="term" value="F:acyltransferase activity, transferring groups other than amino-acyl groups"/>
    <property type="evidence" value="ECO:0007669"/>
    <property type="project" value="UniProtKB-ARBA"/>
</dbReference>
<gene>
    <name evidence="4" type="primary">PMAT1</name>
    <name evidence="4" type="ORF">QJS10_CPB18g01303</name>
</gene>
<evidence type="ECO:0000256" key="2">
    <source>
        <dbReference type="ARBA" id="ARBA00023315"/>
    </source>
</evidence>
<proteinExistence type="predicted"/>
<sequence>MFSHSELRVLNVIRINPQSSTTPPHPPNLKLSFLDVLWLFVPPVQRILFFRSDASISSVVRSLQSSLSLTLTNFYPLLGKLTHSSETAELYIDCTGSDGVEFSEAESDWDLERLTVDPVHHWDEFRALVPRLDIGRLPAPVLSVQVTGFEGGFAVGISAHHMLVDGRALWLFVKAWAESCRTNNGPAASVSAGLCFDRTVVRYPRSEEFCRRCIETFAPTLPTVSKTIHYNPKEIIRRTFIISDNNIQSLKRRTNSPTKKHHQPGYDHDEIVHLVFLSDCRSRLDPPVDPGYFGNCVGFCFAKARVGDLLGKEGFTFACAVISRAVEEAVEEPMGWCEGFFEEFAKLKPSRLVHVAGSPRFGVYETDFGWGRPRRAELVSMNDGAVVLSDAGGGEGGVQLSLVLSPLEMDVFTISFLEGFERGPVKAYGHDGVLLSTAPPIRDATTPQRLVERQPQMSYQAETKGSVSMGSPG</sequence>
<accession>A0AAV9CPH8</accession>
<reference evidence="4" key="1">
    <citation type="journal article" date="2023" name="Nat. Commun.">
        <title>Diploid and tetraploid genomes of Acorus and the evolution of monocots.</title>
        <authorList>
            <person name="Ma L."/>
            <person name="Liu K.W."/>
            <person name="Li Z."/>
            <person name="Hsiao Y.Y."/>
            <person name="Qi Y."/>
            <person name="Fu T."/>
            <person name="Tang G.D."/>
            <person name="Zhang D."/>
            <person name="Sun W.H."/>
            <person name="Liu D.K."/>
            <person name="Li Y."/>
            <person name="Chen G.Z."/>
            <person name="Liu X.D."/>
            <person name="Liao X.Y."/>
            <person name="Jiang Y.T."/>
            <person name="Yu X."/>
            <person name="Hao Y."/>
            <person name="Huang J."/>
            <person name="Zhao X.W."/>
            <person name="Ke S."/>
            <person name="Chen Y.Y."/>
            <person name="Wu W.L."/>
            <person name="Hsu J.L."/>
            <person name="Lin Y.F."/>
            <person name="Huang M.D."/>
            <person name="Li C.Y."/>
            <person name="Huang L."/>
            <person name="Wang Z.W."/>
            <person name="Zhao X."/>
            <person name="Zhong W.Y."/>
            <person name="Peng D.H."/>
            <person name="Ahmad S."/>
            <person name="Lan S."/>
            <person name="Zhang J.S."/>
            <person name="Tsai W.C."/>
            <person name="Van de Peer Y."/>
            <person name="Liu Z.J."/>
        </authorList>
    </citation>
    <scope>NUCLEOTIDE SEQUENCE</scope>
    <source>
        <strain evidence="4">CP</strain>
    </source>
</reference>
<dbReference type="InterPro" id="IPR023213">
    <property type="entry name" value="CAT-like_dom_sf"/>
</dbReference>
<organism evidence="4 5">
    <name type="scientific">Acorus calamus</name>
    <name type="common">Sweet flag</name>
    <dbReference type="NCBI Taxonomy" id="4465"/>
    <lineage>
        <taxon>Eukaryota</taxon>
        <taxon>Viridiplantae</taxon>
        <taxon>Streptophyta</taxon>
        <taxon>Embryophyta</taxon>
        <taxon>Tracheophyta</taxon>
        <taxon>Spermatophyta</taxon>
        <taxon>Magnoliopsida</taxon>
        <taxon>Liliopsida</taxon>
        <taxon>Acoraceae</taxon>
        <taxon>Acorus</taxon>
    </lineage>
</organism>
<evidence type="ECO:0000256" key="3">
    <source>
        <dbReference type="SAM" id="MobiDB-lite"/>
    </source>
</evidence>
<feature type="compositionally biased region" description="Polar residues" evidence="3">
    <location>
        <begin position="455"/>
        <end position="473"/>
    </location>
</feature>
<reference evidence="4" key="2">
    <citation type="submission" date="2023-06" db="EMBL/GenBank/DDBJ databases">
        <authorList>
            <person name="Ma L."/>
            <person name="Liu K.-W."/>
            <person name="Li Z."/>
            <person name="Hsiao Y.-Y."/>
            <person name="Qi Y."/>
            <person name="Fu T."/>
            <person name="Tang G."/>
            <person name="Zhang D."/>
            <person name="Sun W.-H."/>
            <person name="Liu D.-K."/>
            <person name="Li Y."/>
            <person name="Chen G.-Z."/>
            <person name="Liu X.-D."/>
            <person name="Liao X.-Y."/>
            <person name="Jiang Y.-T."/>
            <person name="Yu X."/>
            <person name="Hao Y."/>
            <person name="Huang J."/>
            <person name="Zhao X.-W."/>
            <person name="Ke S."/>
            <person name="Chen Y.-Y."/>
            <person name="Wu W.-L."/>
            <person name="Hsu J.-L."/>
            <person name="Lin Y.-F."/>
            <person name="Huang M.-D."/>
            <person name="Li C.-Y."/>
            <person name="Huang L."/>
            <person name="Wang Z.-W."/>
            <person name="Zhao X."/>
            <person name="Zhong W.-Y."/>
            <person name="Peng D.-H."/>
            <person name="Ahmad S."/>
            <person name="Lan S."/>
            <person name="Zhang J.-S."/>
            <person name="Tsai W.-C."/>
            <person name="Van De Peer Y."/>
            <person name="Liu Z.-J."/>
        </authorList>
    </citation>
    <scope>NUCLEOTIDE SEQUENCE</scope>
    <source>
        <strain evidence="4">CP</strain>
        <tissue evidence="4">Leaves</tissue>
    </source>
</reference>
<name>A0AAV9CPH8_ACOCL</name>
<dbReference type="InterPro" id="IPR051504">
    <property type="entry name" value="Plant_metabolite_acyltrans"/>
</dbReference>
<comment type="caution">
    <text evidence="4">The sequence shown here is derived from an EMBL/GenBank/DDBJ whole genome shotgun (WGS) entry which is preliminary data.</text>
</comment>
<dbReference type="Pfam" id="PF02458">
    <property type="entry name" value="Transferase"/>
    <property type="match status" value="1"/>
</dbReference>